<feature type="non-terminal residue" evidence="1">
    <location>
        <position position="1"/>
    </location>
</feature>
<comment type="caution">
    <text evidence="1">The sequence shown here is derived from an EMBL/GenBank/DDBJ whole genome shotgun (WGS) entry which is preliminary data.</text>
</comment>
<protein>
    <submittedName>
        <fullName evidence="1">Uncharacterized protein</fullName>
    </submittedName>
</protein>
<organism evidence="1 2">
    <name type="scientific">Mucuna pruriens</name>
    <name type="common">Velvet bean</name>
    <name type="synonym">Dolichos pruriens</name>
    <dbReference type="NCBI Taxonomy" id="157652"/>
    <lineage>
        <taxon>Eukaryota</taxon>
        <taxon>Viridiplantae</taxon>
        <taxon>Streptophyta</taxon>
        <taxon>Embryophyta</taxon>
        <taxon>Tracheophyta</taxon>
        <taxon>Spermatophyta</taxon>
        <taxon>Magnoliopsida</taxon>
        <taxon>eudicotyledons</taxon>
        <taxon>Gunneridae</taxon>
        <taxon>Pentapetalae</taxon>
        <taxon>rosids</taxon>
        <taxon>fabids</taxon>
        <taxon>Fabales</taxon>
        <taxon>Fabaceae</taxon>
        <taxon>Papilionoideae</taxon>
        <taxon>50 kb inversion clade</taxon>
        <taxon>NPAAA clade</taxon>
        <taxon>indigoferoid/millettioid clade</taxon>
        <taxon>Phaseoleae</taxon>
        <taxon>Mucuna</taxon>
    </lineage>
</organism>
<accession>A0A371F7G9</accession>
<dbReference type="OrthoDB" id="1305902at2759"/>
<evidence type="ECO:0000313" key="2">
    <source>
        <dbReference type="Proteomes" id="UP000257109"/>
    </source>
</evidence>
<evidence type="ECO:0000313" key="1">
    <source>
        <dbReference type="EMBL" id="RDX74244.1"/>
    </source>
</evidence>
<dbReference type="Proteomes" id="UP000257109">
    <property type="component" value="Unassembled WGS sequence"/>
</dbReference>
<name>A0A371F7G9_MUCPR</name>
<dbReference type="EMBL" id="QJKJ01010244">
    <property type="protein sequence ID" value="RDX74244.1"/>
    <property type="molecule type" value="Genomic_DNA"/>
</dbReference>
<reference evidence="1" key="1">
    <citation type="submission" date="2018-05" db="EMBL/GenBank/DDBJ databases">
        <title>Draft genome of Mucuna pruriens seed.</title>
        <authorList>
            <person name="Nnadi N.E."/>
            <person name="Vos R."/>
            <person name="Hasami M.H."/>
            <person name="Devisetty U.K."/>
            <person name="Aguiy J.C."/>
        </authorList>
    </citation>
    <scope>NUCLEOTIDE SEQUENCE [LARGE SCALE GENOMIC DNA]</scope>
    <source>
        <strain evidence="1">JCA_2017</strain>
    </source>
</reference>
<proteinExistence type="predicted"/>
<dbReference type="AlphaFoldDB" id="A0A371F7G9"/>
<sequence>MSQQIQGSFPTQIESNQREEVKVITLKSGEELKEPQKIEKRVAPPKDEAPTKEILVHVIDKGKDGLTLKKKTNISIPFVEGIALMPNYANFF</sequence>
<keyword evidence="2" id="KW-1185">Reference proteome</keyword>
<gene>
    <name evidence="1" type="ORF">CR513_46043</name>
</gene>